<gene>
    <name evidence="1" type="ORF">GCM10017667_00140</name>
</gene>
<sequence length="138" mass="14820">MTTSLSRDLDRLAEKALARRQELALPLTAAAQTAGMSKDTFRRVERGLPIRDSSYSKVDKALRWAPGSSLGILAGEGGPIETEPIPASGLTLATIPDDTLKGAVVKAVIATSDTLTAREIRALSDRVLEELRRLHEGE</sequence>
<proteinExistence type="predicted"/>
<keyword evidence="2" id="KW-1185">Reference proteome</keyword>
<accession>A0A919BB02</accession>
<dbReference type="GO" id="GO:0003677">
    <property type="term" value="F:DNA binding"/>
    <property type="evidence" value="ECO:0007669"/>
    <property type="project" value="InterPro"/>
</dbReference>
<dbReference type="Gene3D" id="1.10.260.40">
    <property type="entry name" value="lambda repressor-like DNA-binding domains"/>
    <property type="match status" value="1"/>
</dbReference>
<reference evidence="1" key="2">
    <citation type="submission" date="2020-09" db="EMBL/GenBank/DDBJ databases">
        <authorList>
            <person name="Sun Q."/>
            <person name="Ohkuma M."/>
        </authorList>
    </citation>
    <scope>NUCLEOTIDE SEQUENCE</scope>
    <source>
        <strain evidence="1">JCM 4122</strain>
    </source>
</reference>
<organism evidence="1 2">
    <name type="scientific">Streptomyces filamentosus</name>
    <name type="common">Streptomyces roseosporus</name>
    <dbReference type="NCBI Taxonomy" id="67294"/>
    <lineage>
        <taxon>Bacteria</taxon>
        <taxon>Bacillati</taxon>
        <taxon>Actinomycetota</taxon>
        <taxon>Actinomycetes</taxon>
        <taxon>Kitasatosporales</taxon>
        <taxon>Streptomycetaceae</taxon>
        <taxon>Streptomyces</taxon>
    </lineage>
</organism>
<name>A0A919BB02_STRFL</name>
<dbReference type="RefSeq" id="WP_190040389.1">
    <property type="nucleotide sequence ID" value="NZ_BNBE01000001.1"/>
</dbReference>
<evidence type="ECO:0000313" key="1">
    <source>
        <dbReference type="EMBL" id="GHF76913.1"/>
    </source>
</evidence>
<comment type="caution">
    <text evidence="1">The sequence shown here is derived from an EMBL/GenBank/DDBJ whole genome shotgun (WGS) entry which is preliminary data.</text>
</comment>
<evidence type="ECO:0008006" key="3">
    <source>
        <dbReference type="Google" id="ProtNLM"/>
    </source>
</evidence>
<dbReference type="AlphaFoldDB" id="A0A919BB02"/>
<reference evidence="1" key="1">
    <citation type="journal article" date="2014" name="Int. J. Syst. Evol. Microbiol.">
        <title>Complete genome sequence of Corynebacterium casei LMG S-19264T (=DSM 44701T), isolated from a smear-ripened cheese.</title>
        <authorList>
            <consortium name="US DOE Joint Genome Institute (JGI-PGF)"/>
            <person name="Walter F."/>
            <person name="Albersmeier A."/>
            <person name="Kalinowski J."/>
            <person name="Ruckert C."/>
        </authorList>
    </citation>
    <scope>NUCLEOTIDE SEQUENCE</scope>
    <source>
        <strain evidence="1">JCM 4122</strain>
    </source>
</reference>
<dbReference type="InterPro" id="IPR010982">
    <property type="entry name" value="Lambda_DNA-bd_dom_sf"/>
</dbReference>
<dbReference type="Proteomes" id="UP000632849">
    <property type="component" value="Unassembled WGS sequence"/>
</dbReference>
<dbReference type="EMBL" id="BNBE01000001">
    <property type="protein sequence ID" value="GHF76913.1"/>
    <property type="molecule type" value="Genomic_DNA"/>
</dbReference>
<evidence type="ECO:0000313" key="2">
    <source>
        <dbReference type="Proteomes" id="UP000632849"/>
    </source>
</evidence>
<protein>
    <recommendedName>
        <fullName evidence="3">HTH cro/C1-type domain-containing protein</fullName>
    </recommendedName>
</protein>